<comment type="caution">
    <text evidence="2">The sequence shown here is derived from an EMBL/GenBank/DDBJ whole genome shotgun (WGS) entry which is preliminary data.</text>
</comment>
<name>A0A1S2VJA0_9BACT</name>
<gene>
    <name evidence="2" type="ORF">BLX24_11405</name>
</gene>
<protein>
    <recommendedName>
        <fullName evidence="1">Putative restriction endonuclease domain-containing protein</fullName>
    </recommendedName>
</protein>
<dbReference type="PANTHER" id="PTHR36558">
    <property type="entry name" value="GLR1098 PROTEIN"/>
    <property type="match status" value="1"/>
</dbReference>
<dbReference type="InterPro" id="IPR011335">
    <property type="entry name" value="Restrct_endonuc-II-like"/>
</dbReference>
<dbReference type="OrthoDB" id="668969at2"/>
<keyword evidence="3" id="KW-1185">Reference proteome</keyword>
<evidence type="ECO:0000259" key="1">
    <source>
        <dbReference type="Pfam" id="PF05685"/>
    </source>
</evidence>
<proteinExistence type="predicted"/>
<dbReference type="Gene3D" id="3.90.1570.10">
    <property type="entry name" value="tt1808, chain A"/>
    <property type="match status" value="1"/>
</dbReference>
<dbReference type="RefSeq" id="WP_071503283.1">
    <property type="nucleotide sequence ID" value="NZ_MORL01000005.1"/>
</dbReference>
<feature type="domain" description="Putative restriction endonuclease" evidence="1">
    <location>
        <begin position="10"/>
        <end position="169"/>
    </location>
</feature>
<dbReference type="CDD" id="cd06260">
    <property type="entry name" value="DUF820-like"/>
    <property type="match status" value="1"/>
</dbReference>
<dbReference type="SUPFAM" id="SSF52980">
    <property type="entry name" value="Restriction endonuclease-like"/>
    <property type="match status" value="1"/>
</dbReference>
<dbReference type="Pfam" id="PF05685">
    <property type="entry name" value="Uma2"/>
    <property type="match status" value="1"/>
</dbReference>
<reference evidence="2 3" key="1">
    <citation type="submission" date="2016-10" db="EMBL/GenBank/DDBJ databases">
        <title>Arsenicibacter rosenii gen. nov., sp. nov., an efficient arsenic-methylating bacterium isolated from an arsenic-contaminated paddy soil.</title>
        <authorList>
            <person name="Huang K."/>
        </authorList>
    </citation>
    <scope>NUCLEOTIDE SEQUENCE [LARGE SCALE GENOMIC DNA]</scope>
    <source>
        <strain evidence="2 3">SM-1</strain>
    </source>
</reference>
<organism evidence="2 3">
    <name type="scientific">Arsenicibacter rosenii</name>
    <dbReference type="NCBI Taxonomy" id="1750698"/>
    <lineage>
        <taxon>Bacteria</taxon>
        <taxon>Pseudomonadati</taxon>
        <taxon>Bacteroidota</taxon>
        <taxon>Cytophagia</taxon>
        <taxon>Cytophagales</taxon>
        <taxon>Spirosomataceae</taxon>
        <taxon>Arsenicibacter</taxon>
    </lineage>
</organism>
<dbReference type="PANTHER" id="PTHR36558:SF1">
    <property type="entry name" value="RESTRICTION ENDONUCLEASE DOMAIN-CONTAINING PROTEIN-RELATED"/>
    <property type="match status" value="1"/>
</dbReference>
<dbReference type="InterPro" id="IPR008538">
    <property type="entry name" value="Uma2"/>
</dbReference>
<evidence type="ECO:0000313" key="3">
    <source>
        <dbReference type="Proteomes" id="UP000181790"/>
    </source>
</evidence>
<evidence type="ECO:0000313" key="2">
    <source>
        <dbReference type="EMBL" id="OIN58832.1"/>
    </source>
</evidence>
<dbReference type="EMBL" id="MORL01000005">
    <property type="protein sequence ID" value="OIN58832.1"/>
    <property type="molecule type" value="Genomic_DNA"/>
</dbReference>
<dbReference type="AlphaFoldDB" id="A0A1S2VJA0"/>
<sequence>MATQTLTSLADYFSLLHQSGTKLEYNAGEIVAMAGAQPAHNIIISNVTYRLMDCLMQKGCVLFNSDQLIKIEDCDKYTFPDLVIVCGKPVYEKNAYGLNALLNPEIIVEVLSESTASYDRTEKFDCYRTLPSFREYILISSDKKRVDVHKKLNESEWLTHIYTGKEEYVAIDDCAILLENLYYAVDFPTP</sequence>
<dbReference type="InterPro" id="IPR012296">
    <property type="entry name" value="Nuclease_put_TT1808"/>
</dbReference>
<accession>A0A1S2VJA0</accession>
<dbReference type="Proteomes" id="UP000181790">
    <property type="component" value="Unassembled WGS sequence"/>
</dbReference>